<feature type="compositionally biased region" description="Polar residues" evidence="1">
    <location>
        <begin position="410"/>
        <end position="429"/>
    </location>
</feature>
<dbReference type="Proteomes" id="UP000054097">
    <property type="component" value="Unassembled WGS sequence"/>
</dbReference>
<proteinExistence type="predicted"/>
<dbReference type="InterPro" id="IPR011989">
    <property type="entry name" value="ARM-like"/>
</dbReference>
<feature type="compositionally biased region" description="Basic and acidic residues" evidence="1">
    <location>
        <begin position="231"/>
        <end position="247"/>
    </location>
</feature>
<evidence type="ECO:0000313" key="4">
    <source>
        <dbReference type="Proteomes" id="UP000054097"/>
    </source>
</evidence>
<dbReference type="OrthoDB" id="2155261at2759"/>
<gene>
    <name evidence="3" type="ORF">M408DRAFT_326062</name>
</gene>
<evidence type="ECO:0000259" key="2">
    <source>
        <dbReference type="SMART" id="SM01140"/>
    </source>
</evidence>
<dbReference type="Pfam" id="PF06371">
    <property type="entry name" value="Drf_GBD"/>
    <property type="match status" value="1"/>
</dbReference>
<reference evidence="4" key="2">
    <citation type="submission" date="2015-01" db="EMBL/GenBank/DDBJ databases">
        <title>Evolutionary Origins and Diversification of the Mycorrhizal Mutualists.</title>
        <authorList>
            <consortium name="DOE Joint Genome Institute"/>
            <consortium name="Mycorrhizal Genomics Consortium"/>
            <person name="Kohler A."/>
            <person name="Kuo A."/>
            <person name="Nagy L.G."/>
            <person name="Floudas D."/>
            <person name="Copeland A."/>
            <person name="Barry K.W."/>
            <person name="Cichocki N."/>
            <person name="Veneault-Fourrey C."/>
            <person name="LaButti K."/>
            <person name="Lindquist E.A."/>
            <person name="Lipzen A."/>
            <person name="Lundell T."/>
            <person name="Morin E."/>
            <person name="Murat C."/>
            <person name="Riley R."/>
            <person name="Ohm R."/>
            <person name="Sun H."/>
            <person name="Tunlid A."/>
            <person name="Henrissat B."/>
            <person name="Grigoriev I.V."/>
            <person name="Hibbett D.S."/>
            <person name="Martin F."/>
        </authorList>
    </citation>
    <scope>NUCLEOTIDE SEQUENCE [LARGE SCALE GENOMIC DNA]</scope>
    <source>
        <strain evidence="4">MAFF 305830</strain>
    </source>
</reference>
<protein>
    <recommendedName>
        <fullName evidence="2">Formin GTPase-binding domain-containing protein</fullName>
    </recommendedName>
</protein>
<dbReference type="Gene3D" id="1.25.10.10">
    <property type="entry name" value="Leucine-rich Repeat Variant"/>
    <property type="match status" value="1"/>
</dbReference>
<dbReference type="AlphaFoldDB" id="A0A0C2XWN7"/>
<dbReference type="EMBL" id="KN824278">
    <property type="protein sequence ID" value="KIM33287.1"/>
    <property type="molecule type" value="Genomic_DNA"/>
</dbReference>
<dbReference type="GO" id="GO:0003779">
    <property type="term" value="F:actin binding"/>
    <property type="evidence" value="ECO:0007669"/>
    <property type="project" value="InterPro"/>
</dbReference>
<name>A0A0C2XWN7_SERVB</name>
<dbReference type="InterPro" id="IPR010473">
    <property type="entry name" value="GTPase-bd"/>
</dbReference>
<organism evidence="3 4">
    <name type="scientific">Serendipita vermifera MAFF 305830</name>
    <dbReference type="NCBI Taxonomy" id="933852"/>
    <lineage>
        <taxon>Eukaryota</taxon>
        <taxon>Fungi</taxon>
        <taxon>Dikarya</taxon>
        <taxon>Basidiomycota</taxon>
        <taxon>Agaricomycotina</taxon>
        <taxon>Agaricomycetes</taxon>
        <taxon>Sebacinales</taxon>
        <taxon>Serendipitaceae</taxon>
        <taxon>Serendipita</taxon>
    </lineage>
</organism>
<feature type="compositionally biased region" description="Gly residues" evidence="1">
    <location>
        <begin position="858"/>
        <end position="874"/>
    </location>
</feature>
<feature type="compositionally biased region" description="Basic and acidic residues" evidence="1">
    <location>
        <begin position="1"/>
        <end position="13"/>
    </location>
</feature>
<evidence type="ECO:0000256" key="1">
    <source>
        <dbReference type="SAM" id="MobiDB-lite"/>
    </source>
</evidence>
<feature type="region of interest" description="Disordered" evidence="1">
    <location>
        <begin position="1"/>
        <end position="56"/>
    </location>
</feature>
<keyword evidence="4" id="KW-1185">Reference proteome</keyword>
<dbReference type="InterPro" id="IPR016024">
    <property type="entry name" value="ARM-type_fold"/>
</dbReference>
<dbReference type="SMART" id="SM01140">
    <property type="entry name" value="Drf_GBD"/>
    <property type="match status" value="1"/>
</dbReference>
<feature type="compositionally biased region" description="Polar residues" evidence="1">
    <location>
        <begin position="285"/>
        <end position="305"/>
    </location>
</feature>
<feature type="compositionally biased region" description="Polar residues" evidence="1">
    <location>
        <begin position="366"/>
        <end position="386"/>
    </location>
</feature>
<dbReference type="GO" id="GO:0031267">
    <property type="term" value="F:small GTPase binding"/>
    <property type="evidence" value="ECO:0007669"/>
    <property type="project" value="InterPro"/>
</dbReference>
<accession>A0A0C2XWN7</accession>
<reference evidence="3 4" key="1">
    <citation type="submission" date="2014-04" db="EMBL/GenBank/DDBJ databases">
        <authorList>
            <consortium name="DOE Joint Genome Institute"/>
            <person name="Kuo A."/>
            <person name="Zuccaro A."/>
            <person name="Kohler A."/>
            <person name="Nagy L.G."/>
            <person name="Floudas D."/>
            <person name="Copeland A."/>
            <person name="Barry K.W."/>
            <person name="Cichocki N."/>
            <person name="Veneault-Fourrey C."/>
            <person name="LaButti K."/>
            <person name="Lindquist E.A."/>
            <person name="Lipzen A."/>
            <person name="Lundell T."/>
            <person name="Morin E."/>
            <person name="Murat C."/>
            <person name="Sun H."/>
            <person name="Tunlid A."/>
            <person name="Henrissat B."/>
            <person name="Grigoriev I.V."/>
            <person name="Hibbett D.S."/>
            <person name="Martin F."/>
            <person name="Nordberg H.P."/>
            <person name="Cantor M.N."/>
            <person name="Hua S.X."/>
        </authorList>
    </citation>
    <scope>NUCLEOTIDE SEQUENCE [LARGE SCALE GENOMIC DNA]</scope>
    <source>
        <strain evidence="3 4">MAFF 305830</strain>
    </source>
</reference>
<feature type="compositionally biased region" description="Low complexity" evidence="1">
    <location>
        <begin position="212"/>
        <end position="221"/>
    </location>
</feature>
<sequence>MFKGILKDPKRSSSQDTRPVNTSYIDALGNAPIGQAPLTYDPRTGLSQPQANKENRPTVRAELFLNLGSPGNGSPAKRHSALPPSVNLAMQNDNADDGGLPLNRGRSATVDNVVPNAPSPKKAKAGSSVLPGTSPVDPKGWGFEFVDMPAPQQEEDPVEKEKKTTNTDFDRMLDDLQIPPTLRPKLQGLDGPVKAAMIRSSHVLTIPPPSSAPVHPSASSVFATSPTKSKFGKDKDKKAGKDKDKFGTENFSSASPTKHAPNPFMFNRNGGNSGRTTPKKGGIRRTQSSGSLDNSPQGTLGTPYSQMPPGGGSPYNAKLGKGQEEALQFMFPSLENDPFSRSDSPPLMPPPTLAELQSGGYVGHLRSSSFDSNSGPGRLGASQSTLYLHGNGSGLGTSRGSASGGSGTGQKSWMGTGSSVGMTHGNQSRPRVGSGANGQAILVKSKEKEKEDKFATLKERERDWTPARFSAMLSQTKSTELEVERLKKLRIMLRNEAASWSEGFIIEGGYSSLLARLNEMLDVEWREEQRDDQILHELLRCFKALSTSSIGCFALRSSAPRPFVQLVSLLYSDKKPGDACSRILIVELLIILTELYPTVATSPLPPRPSSGLGLTTAPRLPEGTVPKSEYPLPAPHTSLFALLRAVLLTPKPLPSECPSLPISPHAFIESLHHARIYKAYLGEVADVCRDYFWVFCHPANGIWDMEAVDIAKVEAPRAPGGMTGGVEFEAMHYLTCHFKLLNAIGRAAAQLQLPSDHELSAARYHHDLFMSGIERIIAGARKASTVYYPTLHLEIARYVQSVRESGMELPYGLQRMVGLPPVTMCKPGYDTPTKPKAQPPNPGPATNHSRAASSAAVMGGGGPSSIKVGGGGYQGHQANLPKGAGAPVLPVPKFQ</sequence>
<feature type="region of interest" description="Disordered" evidence="1">
    <location>
        <begin position="827"/>
        <end position="895"/>
    </location>
</feature>
<feature type="region of interest" description="Disordered" evidence="1">
    <location>
        <begin position="204"/>
        <end position="437"/>
    </location>
</feature>
<feature type="compositionally biased region" description="Polar residues" evidence="1">
    <location>
        <begin position="14"/>
        <end position="24"/>
    </location>
</feature>
<evidence type="ECO:0000313" key="3">
    <source>
        <dbReference type="EMBL" id="KIM33287.1"/>
    </source>
</evidence>
<dbReference type="HOGENOM" id="CLU_323173_0_0_1"/>
<dbReference type="GO" id="GO:0030036">
    <property type="term" value="P:actin cytoskeleton organization"/>
    <property type="evidence" value="ECO:0007669"/>
    <property type="project" value="InterPro"/>
</dbReference>
<feature type="compositionally biased region" description="Basic and acidic residues" evidence="1">
    <location>
        <begin position="159"/>
        <end position="174"/>
    </location>
</feature>
<feature type="domain" description="Formin GTPase-binding" evidence="2">
    <location>
        <begin position="156"/>
        <end position="594"/>
    </location>
</feature>
<feature type="region of interest" description="Disordered" evidence="1">
    <location>
        <begin position="87"/>
        <end position="189"/>
    </location>
</feature>
<feature type="compositionally biased region" description="Gly residues" evidence="1">
    <location>
        <begin position="391"/>
        <end position="408"/>
    </location>
</feature>
<dbReference type="SUPFAM" id="SSF48371">
    <property type="entry name" value="ARM repeat"/>
    <property type="match status" value="1"/>
</dbReference>